<gene>
    <name evidence="2" type="ORF">L211DRAFT_853478</name>
</gene>
<reference evidence="2 3" key="1">
    <citation type="journal article" date="2018" name="Nat. Ecol. Evol.">
        <title>Pezizomycetes genomes reveal the molecular basis of ectomycorrhizal truffle lifestyle.</title>
        <authorList>
            <person name="Murat C."/>
            <person name="Payen T."/>
            <person name="Noel B."/>
            <person name="Kuo A."/>
            <person name="Morin E."/>
            <person name="Chen J."/>
            <person name="Kohler A."/>
            <person name="Krizsan K."/>
            <person name="Balestrini R."/>
            <person name="Da Silva C."/>
            <person name="Montanini B."/>
            <person name="Hainaut M."/>
            <person name="Levati E."/>
            <person name="Barry K.W."/>
            <person name="Belfiori B."/>
            <person name="Cichocki N."/>
            <person name="Clum A."/>
            <person name="Dockter R.B."/>
            <person name="Fauchery L."/>
            <person name="Guy J."/>
            <person name="Iotti M."/>
            <person name="Le Tacon F."/>
            <person name="Lindquist E.A."/>
            <person name="Lipzen A."/>
            <person name="Malagnac F."/>
            <person name="Mello A."/>
            <person name="Molinier V."/>
            <person name="Miyauchi S."/>
            <person name="Poulain J."/>
            <person name="Riccioni C."/>
            <person name="Rubini A."/>
            <person name="Sitrit Y."/>
            <person name="Splivallo R."/>
            <person name="Traeger S."/>
            <person name="Wang M."/>
            <person name="Zifcakova L."/>
            <person name="Wipf D."/>
            <person name="Zambonelli A."/>
            <person name="Paolocci F."/>
            <person name="Nowrousian M."/>
            <person name="Ottonello S."/>
            <person name="Baldrian P."/>
            <person name="Spatafora J.W."/>
            <person name="Henrissat B."/>
            <person name="Nagy L.G."/>
            <person name="Aury J.M."/>
            <person name="Wincker P."/>
            <person name="Grigoriev I.V."/>
            <person name="Bonfante P."/>
            <person name="Martin F.M."/>
        </authorList>
    </citation>
    <scope>NUCLEOTIDE SEQUENCE [LARGE SCALE GENOMIC DNA]</scope>
    <source>
        <strain evidence="2 3">ATCC MYA-4762</strain>
    </source>
</reference>
<evidence type="ECO:0000256" key="1">
    <source>
        <dbReference type="SAM" id="MobiDB-lite"/>
    </source>
</evidence>
<sequence length="198" mass="22487">MKTVVAGQTSFTPVNTKDKGPTRTQFKSIQPKLRVKQLELEALKMARTVISWNVALAMHEKVPMIKNSCPRDFTVFPLIHEVLIDPLSEKSKVQVFRAHSEKIKLARGPGPQRDHPSPGWPGPSGRIRNDRATYEYEKIEVHGILIFLMWLTGEFTVVPTQTPIVLIPSPPFTNLMLFTVACSKYVEFTLIQNNHRTK</sequence>
<dbReference type="EMBL" id="ML121597">
    <property type="protein sequence ID" value="RPB19138.1"/>
    <property type="molecule type" value="Genomic_DNA"/>
</dbReference>
<dbReference type="Proteomes" id="UP000267821">
    <property type="component" value="Unassembled WGS sequence"/>
</dbReference>
<organism evidence="2 3">
    <name type="scientific">Terfezia boudieri ATCC MYA-4762</name>
    <dbReference type="NCBI Taxonomy" id="1051890"/>
    <lineage>
        <taxon>Eukaryota</taxon>
        <taxon>Fungi</taxon>
        <taxon>Dikarya</taxon>
        <taxon>Ascomycota</taxon>
        <taxon>Pezizomycotina</taxon>
        <taxon>Pezizomycetes</taxon>
        <taxon>Pezizales</taxon>
        <taxon>Pezizaceae</taxon>
        <taxon>Terfezia</taxon>
    </lineage>
</organism>
<protein>
    <submittedName>
        <fullName evidence="2">Uncharacterized protein</fullName>
    </submittedName>
</protein>
<keyword evidence="3" id="KW-1185">Reference proteome</keyword>
<feature type="compositionally biased region" description="Polar residues" evidence="1">
    <location>
        <begin position="1"/>
        <end position="15"/>
    </location>
</feature>
<feature type="region of interest" description="Disordered" evidence="1">
    <location>
        <begin position="1"/>
        <end position="24"/>
    </location>
</feature>
<accession>A0A3N4LBN1</accession>
<name>A0A3N4LBN1_9PEZI</name>
<dbReference type="InParanoid" id="A0A3N4LBN1"/>
<dbReference type="AlphaFoldDB" id="A0A3N4LBN1"/>
<evidence type="ECO:0000313" key="3">
    <source>
        <dbReference type="Proteomes" id="UP000267821"/>
    </source>
</evidence>
<evidence type="ECO:0000313" key="2">
    <source>
        <dbReference type="EMBL" id="RPB19138.1"/>
    </source>
</evidence>
<proteinExistence type="predicted"/>
<feature type="region of interest" description="Disordered" evidence="1">
    <location>
        <begin position="106"/>
        <end position="127"/>
    </location>
</feature>